<dbReference type="InterPro" id="IPR055414">
    <property type="entry name" value="LRR_R13L4/SHOC2-like"/>
</dbReference>
<dbReference type="InterPro" id="IPR041118">
    <property type="entry name" value="Rx_N"/>
</dbReference>
<evidence type="ECO:0000256" key="6">
    <source>
        <dbReference type="ARBA" id="ARBA00022840"/>
    </source>
</evidence>
<evidence type="ECO:0000259" key="7">
    <source>
        <dbReference type="Pfam" id="PF00931"/>
    </source>
</evidence>
<evidence type="ECO:0000256" key="5">
    <source>
        <dbReference type="ARBA" id="ARBA00022821"/>
    </source>
</evidence>
<dbReference type="Proteomes" id="UP001140206">
    <property type="component" value="Chromosome 3"/>
</dbReference>
<dbReference type="PANTHER" id="PTHR36766:SF40">
    <property type="entry name" value="DISEASE RESISTANCE PROTEIN RGA3"/>
    <property type="match status" value="1"/>
</dbReference>
<dbReference type="Gene3D" id="1.10.8.430">
    <property type="entry name" value="Helical domain of apoptotic protease-activating factors"/>
    <property type="match status" value="1"/>
</dbReference>
<keyword evidence="4" id="KW-0547">Nucleotide-binding</keyword>
<dbReference type="FunFam" id="3.40.50.300:FF:001091">
    <property type="entry name" value="Probable disease resistance protein At1g61300"/>
    <property type="match status" value="1"/>
</dbReference>
<dbReference type="GO" id="GO:0006952">
    <property type="term" value="P:defense response"/>
    <property type="evidence" value="ECO:0007669"/>
    <property type="project" value="UniProtKB-KW"/>
</dbReference>
<keyword evidence="6" id="KW-0067">ATP-binding</keyword>
<feature type="domain" description="NB-ARC" evidence="7">
    <location>
        <begin position="189"/>
        <end position="349"/>
    </location>
</feature>
<dbReference type="SUPFAM" id="SSF52540">
    <property type="entry name" value="P-loop containing nucleoside triphosphate hydrolases"/>
    <property type="match status" value="1"/>
</dbReference>
<comment type="caution">
    <text evidence="10">The sequence shown here is derived from an EMBL/GenBank/DDBJ whole genome shotgun (WGS) entry which is preliminary data.</text>
</comment>
<feature type="domain" description="Disease resistance R13L4/SHOC-2-like LRR" evidence="9">
    <location>
        <begin position="487"/>
        <end position="609"/>
    </location>
</feature>
<evidence type="ECO:0000256" key="2">
    <source>
        <dbReference type="ARBA" id="ARBA00022614"/>
    </source>
</evidence>
<evidence type="ECO:0000256" key="3">
    <source>
        <dbReference type="ARBA" id="ARBA00022737"/>
    </source>
</evidence>
<dbReference type="InterPro" id="IPR002182">
    <property type="entry name" value="NB-ARC"/>
</dbReference>
<dbReference type="Gene3D" id="3.80.10.10">
    <property type="entry name" value="Ribonuclease Inhibitor"/>
    <property type="match status" value="1"/>
</dbReference>
<dbReference type="GO" id="GO:0005524">
    <property type="term" value="F:ATP binding"/>
    <property type="evidence" value="ECO:0007669"/>
    <property type="project" value="UniProtKB-KW"/>
</dbReference>
<dbReference type="EMBL" id="JAMFTS010000003">
    <property type="protein sequence ID" value="KAJ4779476.1"/>
    <property type="molecule type" value="Genomic_DNA"/>
</dbReference>
<evidence type="ECO:0000313" key="10">
    <source>
        <dbReference type="EMBL" id="KAJ4779476.1"/>
    </source>
</evidence>
<proteinExistence type="inferred from homology"/>
<dbReference type="Gene3D" id="1.20.5.4130">
    <property type="match status" value="1"/>
</dbReference>
<dbReference type="Gene3D" id="3.40.50.300">
    <property type="entry name" value="P-loop containing nucleotide triphosphate hydrolases"/>
    <property type="match status" value="1"/>
</dbReference>
<dbReference type="SUPFAM" id="SSF52058">
    <property type="entry name" value="L domain-like"/>
    <property type="match status" value="1"/>
</dbReference>
<keyword evidence="2" id="KW-0433">Leucine-rich repeat</keyword>
<evidence type="ECO:0000259" key="9">
    <source>
        <dbReference type="Pfam" id="PF23598"/>
    </source>
</evidence>
<dbReference type="Pfam" id="PF00931">
    <property type="entry name" value="NB-ARC"/>
    <property type="match status" value="1"/>
</dbReference>
<dbReference type="Pfam" id="PF18052">
    <property type="entry name" value="Rx_N"/>
    <property type="match status" value="1"/>
</dbReference>
<dbReference type="PRINTS" id="PR00364">
    <property type="entry name" value="DISEASERSIST"/>
</dbReference>
<dbReference type="InterPro" id="IPR027417">
    <property type="entry name" value="P-loop_NTPase"/>
</dbReference>
<comment type="similarity">
    <text evidence="1">Belongs to the disease resistance NB-LRR family.</text>
</comment>
<dbReference type="AlphaFoldDB" id="A0AAV8EKZ2"/>
<keyword evidence="5" id="KW-0611">Plant defense</keyword>
<feature type="domain" description="Disease resistance N-terminal" evidence="8">
    <location>
        <begin position="9"/>
        <end position="99"/>
    </location>
</feature>
<dbReference type="InterPro" id="IPR042197">
    <property type="entry name" value="Apaf_helical"/>
</dbReference>
<accession>A0AAV8EKZ2</accession>
<keyword evidence="11" id="KW-1185">Reference proteome</keyword>
<dbReference type="Pfam" id="PF23598">
    <property type="entry name" value="LRR_14"/>
    <property type="match status" value="1"/>
</dbReference>
<reference evidence="10" key="1">
    <citation type="submission" date="2022-08" db="EMBL/GenBank/DDBJ databases">
        <authorList>
            <person name="Marques A."/>
        </authorList>
    </citation>
    <scope>NUCLEOTIDE SEQUENCE</scope>
    <source>
        <strain evidence="10">RhyPub2mFocal</strain>
        <tissue evidence="10">Leaves</tissue>
    </source>
</reference>
<evidence type="ECO:0000313" key="11">
    <source>
        <dbReference type="Proteomes" id="UP001140206"/>
    </source>
</evidence>
<evidence type="ECO:0000256" key="4">
    <source>
        <dbReference type="ARBA" id="ARBA00022741"/>
    </source>
</evidence>
<evidence type="ECO:0000259" key="8">
    <source>
        <dbReference type="Pfam" id="PF18052"/>
    </source>
</evidence>
<keyword evidence="3" id="KW-0677">Repeat</keyword>
<dbReference type="PANTHER" id="PTHR36766">
    <property type="entry name" value="PLANT BROAD-SPECTRUM MILDEW RESISTANCE PROTEIN RPW8"/>
    <property type="match status" value="1"/>
</dbReference>
<gene>
    <name evidence="10" type="ORF">LUZ62_063733</name>
</gene>
<name>A0AAV8EKZ2_9POAL</name>
<protein>
    <submittedName>
        <fullName evidence="10">Disease resistance protein RGA2</fullName>
    </submittedName>
</protein>
<sequence length="681" mass="76656">MGSDLLSGVISTLVEKATDSVLEEFGNMLGLGVEQDRQKLHWKLLTVQAVIATAEKYSVAEPALREWLHAVKTAAYEAEDVLDELKYEALQKAIESEVRSKKAKFSQPFHLSLCWFNFSKNEMGKKLKDVLEKIDVIIADISRFRFLETSGANSTVPRLRSHSHVNESTVIGRSEDLERIVSILILEQSRRENVEVLPIVGMGGLGKTTLAQLICGDERVKNHFQLRLWVCVSDEFDVARIAKFIIDLAIGSDSKLPVENMELIQRRLREELLMKRFLLILDDVWNENRTKWEQLKLLVSCGSPGSMVIVTTRSKKAASVMGTRSAYVLQGLNEDHMWDIFRQRAFGMEVDEEPQFVEIGKQLIKKCWGLPLVAKSVGGLMSNKKETWEWMHDIMHDLAKSVAGSECATLSNFDGQNNLSSDVLHLYACCKTQDIASLLQKFSFTRTILSTAIDSEKGEDLVVLDLSFSSSFRALSLRDAAICEIRMRSRNLKHLRYLDLSWCPILILPEALSTLYNLQTLNLSNCKLLRLLPQDMRYMQSLRHVNLDGCDALVSMPSGLGRLSNLQTLTMYIVDPDKGCGIEELKNLNLGGRLELHLGKVRNESDAMQVNMYSKKNLKKLLLAWSANGVPFVEEVFEPNPDNAKAILQALEPHRGLDDLEIMHYGVADANNLTSKSLLGA</sequence>
<dbReference type="GO" id="GO:0043531">
    <property type="term" value="F:ADP binding"/>
    <property type="evidence" value="ECO:0007669"/>
    <property type="project" value="InterPro"/>
</dbReference>
<evidence type="ECO:0000256" key="1">
    <source>
        <dbReference type="ARBA" id="ARBA00008894"/>
    </source>
</evidence>
<organism evidence="10 11">
    <name type="scientific">Rhynchospora pubera</name>
    <dbReference type="NCBI Taxonomy" id="906938"/>
    <lineage>
        <taxon>Eukaryota</taxon>
        <taxon>Viridiplantae</taxon>
        <taxon>Streptophyta</taxon>
        <taxon>Embryophyta</taxon>
        <taxon>Tracheophyta</taxon>
        <taxon>Spermatophyta</taxon>
        <taxon>Magnoliopsida</taxon>
        <taxon>Liliopsida</taxon>
        <taxon>Poales</taxon>
        <taxon>Cyperaceae</taxon>
        <taxon>Cyperoideae</taxon>
        <taxon>Rhynchosporeae</taxon>
        <taxon>Rhynchospora</taxon>
    </lineage>
</organism>
<dbReference type="InterPro" id="IPR032675">
    <property type="entry name" value="LRR_dom_sf"/>
</dbReference>
<dbReference type="GO" id="GO:0051707">
    <property type="term" value="P:response to other organism"/>
    <property type="evidence" value="ECO:0007669"/>
    <property type="project" value="UniProtKB-ARBA"/>
</dbReference>